<keyword evidence="3" id="KW-1185">Reference proteome</keyword>
<feature type="domain" description="NADP-dependent oxidoreductase" evidence="1">
    <location>
        <begin position="2"/>
        <end position="273"/>
    </location>
</feature>
<dbReference type="RefSeq" id="WP_038640411.1">
    <property type="nucleotide sequence ID" value="NZ_CP009888.1"/>
</dbReference>
<dbReference type="Gene3D" id="3.20.20.100">
    <property type="entry name" value="NADP-dependent oxidoreductase domain"/>
    <property type="match status" value="1"/>
</dbReference>
<organism evidence="2 3">
    <name type="scientific">Pseudoalteromonas piratica</name>
    <dbReference type="NCBI Taxonomy" id="1348114"/>
    <lineage>
        <taxon>Bacteria</taxon>
        <taxon>Pseudomonadati</taxon>
        <taxon>Pseudomonadota</taxon>
        <taxon>Gammaproteobacteria</taxon>
        <taxon>Alteromonadales</taxon>
        <taxon>Pseudoalteromonadaceae</taxon>
        <taxon>Pseudoalteromonas</taxon>
    </lineage>
</organism>
<evidence type="ECO:0000259" key="1">
    <source>
        <dbReference type="Pfam" id="PF00248"/>
    </source>
</evidence>
<name>A0A0A7EEI5_9GAMM</name>
<dbReference type="KEGG" id="pseo:OM33_07195"/>
<dbReference type="AlphaFoldDB" id="A0A0A7EEI5"/>
<evidence type="ECO:0000313" key="2">
    <source>
        <dbReference type="EMBL" id="AIY64958.1"/>
    </source>
</evidence>
<gene>
    <name evidence="2" type="ORF">OM33_07195</name>
</gene>
<reference evidence="2 3" key="1">
    <citation type="submission" date="2014-11" db="EMBL/GenBank/DDBJ databases">
        <title>Complete Genome Sequence of Pseudoalteromonas sp. Strain OCN003 Isolated from Kaneohe Bay, Oahu, Hawaii.</title>
        <authorList>
            <person name="Beurmann S."/>
            <person name="Videau P."/>
            <person name="Ushijima B."/>
            <person name="Smith A.M."/>
            <person name="Aeby G.S."/>
            <person name="Callahan S.M."/>
            <person name="Belcaid M."/>
        </authorList>
    </citation>
    <scope>NUCLEOTIDE SEQUENCE [LARGE SCALE GENOMIC DNA]</scope>
    <source>
        <strain evidence="2 3">OCN003</strain>
    </source>
</reference>
<dbReference type="eggNOG" id="COG0667">
    <property type="taxonomic scope" value="Bacteria"/>
</dbReference>
<dbReference type="STRING" id="1348114.OM33_07195"/>
<dbReference type="SUPFAM" id="SSF51430">
    <property type="entry name" value="NAD(P)-linked oxidoreductase"/>
    <property type="match status" value="1"/>
</dbReference>
<accession>A0A0A7EEI5</accession>
<sequence>MKLAIGTVQFGLDYGVSNNTGQTSQNQVKAILNYAQQQGITLLDTAAAYGDAEKVLGCANVKDFELVSKLPPIKSDSSSREALAFAENSLQATLKNLQSNHIYGYLYHHCEDILTYGNVRNWLTKKQQQGVINKIGVSVYSPEQAAIILDHCHIDLIQIPLNLFDQRFIHSGMLKRLKENGVEVHVRSVFLQGLLLMEKAVRPDYFYSLNSHFEQIDRLCKDYGMSRIAMALNFALQQPQVDKVVVGVNNQAQLTAIVQSIGEELPTYNWQQLSCDNEAFINPSLWQI</sequence>
<dbReference type="InterPro" id="IPR036812">
    <property type="entry name" value="NAD(P)_OxRdtase_dom_sf"/>
</dbReference>
<dbReference type="PANTHER" id="PTHR43312">
    <property type="entry name" value="D-THREO-ALDOSE 1-DEHYDROGENASE"/>
    <property type="match status" value="1"/>
</dbReference>
<proteinExistence type="predicted"/>
<dbReference type="InterPro" id="IPR053135">
    <property type="entry name" value="AKR2_Oxidoreductase"/>
</dbReference>
<evidence type="ECO:0000313" key="3">
    <source>
        <dbReference type="Proteomes" id="UP000030341"/>
    </source>
</evidence>
<dbReference type="Proteomes" id="UP000030341">
    <property type="component" value="Chromosome 1"/>
</dbReference>
<dbReference type="EMBL" id="CP009888">
    <property type="protein sequence ID" value="AIY64958.1"/>
    <property type="molecule type" value="Genomic_DNA"/>
</dbReference>
<dbReference type="HOGENOM" id="CLU_023205_11_0_6"/>
<dbReference type="Pfam" id="PF00248">
    <property type="entry name" value="Aldo_ket_red"/>
    <property type="match status" value="1"/>
</dbReference>
<dbReference type="CDD" id="cd19097">
    <property type="entry name" value="AKR_unchar"/>
    <property type="match status" value="1"/>
</dbReference>
<dbReference type="InterPro" id="IPR023210">
    <property type="entry name" value="NADP_OxRdtase_dom"/>
</dbReference>
<dbReference type="PANTHER" id="PTHR43312:SF1">
    <property type="entry name" value="NADP-DEPENDENT OXIDOREDUCTASE DOMAIN-CONTAINING PROTEIN"/>
    <property type="match status" value="1"/>
</dbReference>
<protein>
    <recommendedName>
        <fullName evidence="1">NADP-dependent oxidoreductase domain-containing protein</fullName>
    </recommendedName>
</protein>